<evidence type="ECO:0000313" key="1">
    <source>
        <dbReference type="EMBL" id="EEY54916.1"/>
    </source>
</evidence>
<dbReference type="Proteomes" id="UP000006643">
    <property type="component" value="Unassembled WGS sequence"/>
</dbReference>
<accession>D0NAQ8</accession>
<dbReference type="InParanoid" id="D0NAQ8"/>
<dbReference type="EMBL" id="DS028130">
    <property type="protein sequence ID" value="EEY54916.1"/>
    <property type="molecule type" value="Genomic_DNA"/>
</dbReference>
<name>D0NAQ8_PHYIT</name>
<reference evidence="2" key="1">
    <citation type="journal article" date="2009" name="Nature">
        <title>Genome sequence and analysis of the Irish potato famine pathogen Phytophthora infestans.</title>
        <authorList>
            <consortium name="The Broad Institute Genome Sequencing Platform"/>
            <person name="Haas B.J."/>
            <person name="Kamoun S."/>
            <person name="Zody M.C."/>
            <person name="Jiang R.H."/>
            <person name="Handsaker R.E."/>
            <person name="Cano L.M."/>
            <person name="Grabherr M."/>
            <person name="Kodira C.D."/>
            <person name="Raffaele S."/>
            <person name="Torto-Alalibo T."/>
            <person name="Bozkurt T.O."/>
            <person name="Ah-Fong A.M."/>
            <person name="Alvarado L."/>
            <person name="Anderson V.L."/>
            <person name="Armstrong M.R."/>
            <person name="Avrova A."/>
            <person name="Baxter L."/>
            <person name="Beynon J."/>
            <person name="Boevink P.C."/>
            <person name="Bollmann S.R."/>
            <person name="Bos J.I."/>
            <person name="Bulone V."/>
            <person name="Cai G."/>
            <person name="Cakir C."/>
            <person name="Carrington J.C."/>
            <person name="Chawner M."/>
            <person name="Conti L."/>
            <person name="Costanzo S."/>
            <person name="Ewan R."/>
            <person name="Fahlgren N."/>
            <person name="Fischbach M.A."/>
            <person name="Fugelstad J."/>
            <person name="Gilroy E.M."/>
            <person name="Gnerre S."/>
            <person name="Green P.J."/>
            <person name="Grenville-Briggs L.J."/>
            <person name="Griffith J."/>
            <person name="Grunwald N.J."/>
            <person name="Horn K."/>
            <person name="Horner N.R."/>
            <person name="Hu C.H."/>
            <person name="Huitema E."/>
            <person name="Jeong D.H."/>
            <person name="Jones A.M."/>
            <person name="Jones J.D."/>
            <person name="Jones R.W."/>
            <person name="Karlsson E.K."/>
            <person name="Kunjeti S.G."/>
            <person name="Lamour K."/>
            <person name="Liu Z."/>
            <person name="Ma L."/>
            <person name="Maclean D."/>
            <person name="Chibucos M.C."/>
            <person name="McDonald H."/>
            <person name="McWalters J."/>
            <person name="Meijer H.J."/>
            <person name="Morgan W."/>
            <person name="Morris P.F."/>
            <person name="Munro C.A."/>
            <person name="O'Neill K."/>
            <person name="Ospina-Giraldo M."/>
            <person name="Pinzon A."/>
            <person name="Pritchard L."/>
            <person name="Ramsahoye B."/>
            <person name="Ren Q."/>
            <person name="Restrepo S."/>
            <person name="Roy S."/>
            <person name="Sadanandom A."/>
            <person name="Savidor A."/>
            <person name="Schornack S."/>
            <person name="Schwartz D.C."/>
            <person name="Schumann U.D."/>
            <person name="Schwessinger B."/>
            <person name="Seyer L."/>
            <person name="Sharpe T."/>
            <person name="Silvar C."/>
            <person name="Song J."/>
            <person name="Studholme D.J."/>
            <person name="Sykes S."/>
            <person name="Thines M."/>
            <person name="van de Vondervoort P.J."/>
            <person name="Phuntumart V."/>
            <person name="Wawra S."/>
            <person name="Weide R."/>
            <person name="Win J."/>
            <person name="Young C."/>
            <person name="Zhou S."/>
            <person name="Fry W."/>
            <person name="Meyers B.C."/>
            <person name="van West P."/>
            <person name="Ristaino J."/>
            <person name="Govers F."/>
            <person name="Birch P.R."/>
            <person name="Whisson S.C."/>
            <person name="Judelson H.S."/>
            <person name="Nusbaum C."/>
        </authorList>
    </citation>
    <scope>NUCLEOTIDE SEQUENCE [LARGE SCALE GENOMIC DNA]</scope>
    <source>
        <strain evidence="2">T30-4</strain>
    </source>
</reference>
<protein>
    <submittedName>
        <fullName evidence="1">Uncharacterized protein</fullName>
    </submittedName>
</protein>
<evidence type="ECO:0000313" key="2">
    <source>
        <dbReference type="Proteomes" id="UP000006643"/>
    </source>
</evidence>
<dbReference type="GeneID" id="9475174"/>
<dbReference type="HOGENOM" id="CLU_2325295_0_0_1"/>
<organism evidence="1 2">
    <name type="scientific">Phytophthora infestans (strain T30-4)</name>
    <name type="common">Potato late blight agent</name>
    <dbReference type="NCBI Taxonomy" id="403677"/>
    <lineage>
        <taxon>Eukaryota</taxon>
        <taxon>Sar</taxon>
        <taxon>Stramenopiles</taxon>
        <taxon>Oomycota</taxon>
        <taxon>Peronosporomycetes</taxon>
        <taxon>Peronosporales</taxon>
        <taxon>Peronosporaceae</taxon>
        <taxon>Phytophthora</taxon>
    </lineage>
</organism>
<gene>
    <name evidence="1" type="ORF">PITG_08486</name>
</gene>
<dbReference type="KEGG" id="pif:PITG_08486"/>
<dbReference type="VEuPathDB" id="FungiDB:PITG_08486"/>
<dbReference type="RefSeq" id="XP_002903861.1">
    <property type="nucleotide sequence ID" value="XM_002903815.1"/>
</dbReference>
<sequence length="99" mass="10844">MACNARTRLKPSAAMMMTVVMIDFDACMQMEAEDTNCDDTSERGALMIVAKCKKTLDGILASVSNMTPLPRCSNLAFDLVFVARIVRGRILASVRLAVR</sequence>
<proteinExistence type="predicted"/>
<dbReference type="AlphaFoldDB" id="D0NAQ8"/>
<keyword evidence="2" id="KW-1185">Reference proteome</keyword>